<keyword evidence="4" id="KW-1185">Reference proteome</keyword>
<sequence>MSTGQESVAGQLGALLELPGVGESVDRARAACTELRWHQALRRRIPEAAAESRVRGAAASALLEGAEVAGSQGSLAVLRDIMRGAGTWPDTLGPVERTAKAVVQATAATEFVDAVALRSPAQVLARLHVAAGADLLPAEQVGRPRVPGEDCREMAELGPAPDAGEVADRMGQVAMLLRALDSGASSLLVAALVHAEIVTVRPFVRGNFIVARALERAVVRAGGLDPTGVAVVEAGHSAKAGADYRGALTAYGQGGVDGVRLWLQHCAEGIETACAEGTRIADAVLAGRITTGAPPASVGRPGADGRGLPKSLREE</sequence>
<proteinExistence type="predicted"/>
<dbReference type="Gene3D" id="1.10.3290.10">
    <property type="entry name" value="Fido-like domain"/>
    <property type="match status" value="1"/>
</dbReference>
<feature type="region of interest" description="Disordered" evidence="1">
    <location>
        <begin position="294"/>
        <end position="315"/>
    </location>
</feature>
<evidence type="ECO:0000256" key="1">
    <source>
        <dbReference type="SAM" id="MobiDB-lite"/>
    </source>
</evidence>
<comment type="caution">
    <text evidence="3">The sequence shown here is derived from an EMBL/GenBank/DDBJ whole genome shotgun (WGS) entry which is preliminary data.</text>
</comment>
<protein>
    <recommendedName>
        <fullName evidence="2">Fido domain-containing protein</fullName>
    </recommendedName>
</protein>
<name>A0A542YW26_9MICO</name>
<dbReference type="EMBL" id="VFOP01000001">
    <property type="protein sequence ID" value="TQL52283.1"/>
    <property type="molecule type" value="Genomic_DNA"/>
</dbReference>
<evidence type="ECO:0000313" key="4">
    <source>
        <dbReference type="Proteomes" id="UP000319516"/>
    </source>
</evidence>
<dbReference type="InterPro" id="IPR003812">
    <property type="entry name" value="Fido"/>
</dbReference>
<evidence type="ECO:0000313" key="3">
    <source>
        <dbReference type="EMBL" id="TQL52283.1"/>
    </source>
</evidence>
<organism evidence="3 4">
    <name type="scientific">Ornithinicoccus hortensis</name>
    <dbReference type="NCBI Taxonomy" id="82346"/>
    <lineage>
        <taxon>Bacteria</taxon>
        <taxon>Bacillati</taxon>
        <taxon>Actinomycetota</taxon>
        <taxon>Actinomycetes</taxon>
        <taxon>Micrococcales</taxon>
        <taxon>Intrasporangiaceae</taxon>
        <taxon>Ornithinicoccus</taxon>
    </lineage>
</organism>
<gene>
    <name evidence="3" type="ORF">FB467_3463</name>
</gene>
<dbReference type="PROSITE" id="PS51459">
    <property type="entry name" value="FIDO"/>
    <property type="match status" value="1"/>
</dbReference>
<dbReference type="RefSeq" id="WP_211350634.1">
    <property type="nucleotide sequence ID" value="NZ_BAAAIK010000001.1"/>
</dbReference>
<feature type="domain" description="Fido" evidence="2">
    <location>
        <begin position="119"/>
        <end position="265"/>
    </location>
</feature>
<evidence type="ECO:0000259" key="2">
    <source>
        <dbReference type="PROSITE" id="PS51459"/>
    </source>
</evidence>
<dbReference type="Proteomes" id="UP000319516">
    <property type="component" value="Unassembled WGS sequence"/>
</dbReference>
<dbReference type="InterPro" id="IPR036597">
    <property type="entry name" value="Fido-like_dom_sf"/>
</dbReference>
<accession>A0A542YW26</accession>
<reference evidence="3 4" key="1">
    <citation type="submission" date="2019-06" db="EMBL/GenBank/DDBJ databases">
        <title>Sequencing the genomes of 1000 actinobacteria strains.</title>
        <authorList>
            <person name="Klenk H.-P."/>
        </authorList>
    </citation>
    <scope>NUCLEOTIDE SEQUENCE [LARGE SCALE GENOMIC DNA]</scope>
    <source>
        <strain evidence="3 4">DSM 12335</strain>
    </source>
</reference>
<dbReference type="AlphaFoldDB" id="A0A542YW26"/>